<dbReference type="RefSeq" id="XP_013759547.1">
    <property type="nucleotide sequence ID" value="XM_013904093.1"/>
</dbReference>
<keyword evidence="3" id="KW-1185">Reference proteome</keyword>
<organism evidence="2 3">
    <name type="scientific">Thecamonas trahens ATCC 50062</name>
    <dbReference type="NCBI Taxonomy" id="461836"/>
    <lineage>
        <taxon>Eukaryota</taxon>
        <taxon>Apusozoa</taxon>
        <taxon>Apusomonadida</taxon>
        <taxon>Apusomonadidae</taxon>
        <taxon>Thecamonas</taxon>
    </lineage>
</organism>
<evidence type="ECO:0000313" key="3">
    <source>
        <dbReference type="Proteomes" id="UP000054408"/>
    </source>
</evidence>
<feature type="region of interest" description="Disordered" evidence="1">
    <location>
        <begin position="121"/>
        <end position="148"/>
    </location>
</feature>
<gene>
    <name evidence="2" type="ORF">AMSG_02648</name>
</gene>
<accession>A0A0L0D616</accession>
<dbReference type="OMA" id="KYACHEL"/>
<dbReference type="OrthoDB" id="17798at2759"/>
<dbReference type="GeneID" id="25562308"/>
<dbReference type="STRING" id="461836.A0A0L0D616"/>
<dbReference type="EMBL" id="GL349447">
    <property type="protein sequence ID" value="KNC47625.1"/>
    <property type="molecule type" value="Genomic_DNA"/>
</dbReference>
<sequence>MASPDPYHDLTKYSLEEAFALTGDRPGLVAKLVPGQRDAFYYTGLLLADGVAAGDTPLNELAAHLASSKSSFDSTREWRELNTRFKLLAYDAATSEVEEDPFLEFLISEYDLSFQTPRLEPAKSAASTAEPGPAPSSQTRHESDSAVPPVDRNALYADAYRSSGVSGFRPAAYPWLLNKLASAATKDEYRHLKEVLDALPHARLPGTLPALLHHMASDKYGGIYSAYRQLTAKFTLAQLDELLEAKPALRDDATFVDGYLAKLHPGADVDMQYELSIGSHACTEYISKCLEFVRTLAPVFNPYRHTLLYHSLVIGLAAGHGMSELEDCLLELLAIPSSVSFADPDWVRPFRSDGARAGYVSSSSSSVPSVPAPSSTDVTSLIERLLRGALSETRRIQPYAKYVRSTTLERWLAEEQLFASGSADPTNSVLSASTIRSLRDRVDLEFGPSNAAYFAPNDHVTLDVVVKNVPKLLVRVYEVNTAAVYRDSLSQVSEHLSVEGLVPNNEYEHKYDAPPMVRAQHTLPLPCIGMARGVFVVELIGGGRSLRAVIRVGHLYALSHPAPTGHVLRVYDETSALCPDAQLTLDGHQYVANAHGEILVPYTSSPGRRTVVLTSDGFADLYTFDHAGENYSFAAAFYLDREQLLSKHTAVALVRAQLSLNGMELPLARLSHLVLTITTTDIDGVVSTSTIDDFELSDLVESTYGFVVPDKTVAVALELTGSVRSRATESDVQLRASQSFQLNKIDLTAAMDDVFLRRTSSGYSLVVVDKSGRRVANAPLSINLAHIDVSRSTSCLTRFTDASGAVHLGHLPNVSAIRARNCSWTLQRASGSMPRLLHGIEGEELRFPYHGQVPRADDDYAVSCTSRNAVGAVVDDVSTAVAVSPGLVRVSGLTAGDYVLFVPNAAGGFDQLTLRVAAASTVVTFSHTDPVRHRIFVSPGRILEQVASSEPMAVTDVTASSDELTVQLAHASGATRVHVVCSHFVPNYNPAELLGPSAFFRQMSDTPRPLSRVSSAYHAARALSAEAQYILNRQFAAKHPGNMLKRPSLLLALNDRPGNVDDVRRFTPSSGSLRDQMGMMMCEDEDEMECSMMAPSMARSMSKCRKKKKREGRGPVAGSVAEARSLRRRELSADETGSILSDPYRHNIEFLLHGSDCMFNLRPDTDGRVVVPLDQISPGNTVVSVVVVDGDAHAARQFALPESSVTYNDMRLLKPLDAERHFAEVRAIDVMPTGGLFDVADKRTTESMAYDTVGKVFSLFSTLLGGSADFEAFRFVTTWGSMDREAKLAKYAEFASHELNVFVAFKDRTFFADVVAPFLANKKVKTFVDDYLLGADLSKWTVARKFERLNIVEKILLGGASGDAAILRHVLDQADLLPADRATFYALHKVALKAKLESAGDLPNAAGDVPTLGGGGGGSGGGGMPRGGYDDAPTRRYYAPLPGTKEYGENNYHRVPIELIDERLVQISKFWGAYGAHVMEQLEARQSGAAGEPAPYTPAFLSEHFVHAASSPTEALLALAVLDLPFESNEHTVELEGASRSRLMAASPVIMVHKQVCETDEGEAPILVCQNFFDPNDRYAEVDNERVDKFVSDEFVINKVYGCQVAVTNISTARQKVDILEQIPAGAVPLCGGFFTRSHYIELNPYATVTDEFQFYFPAAGAAAHFPIHVAQNEVTVASAARVTLNVVDVASVHDTLSWSYVAAHGTIDEVVAFLDSHNPLRFQILDIEDRLGHKEWWLKIMKLLRAHKAYVHRVWQYGLKHHDRRAVAEWLYHNDGFIDRLGASCVLSILPLDVESEVRYQHLEYEPVVNPRAHPLPGVSQSTAPAMVKHQYEALLGSLKYSSTFRTDDLLALTYYLLLLDRVDEAAAFFARIDRTADVSEGGLANELQVDYFAAYLDIFFGAETGYATARAIAAKYVAYPVKRWREMFMDVLRQLSELDDPSSASAALSTLSLAGSEAAASREEQMAALAATEPAFDFTIEGTTGVVSYQNVARVTVNYYLMDIELLFSSSPFVAASSKNVLKPNEVEEHATTEVRNGTLRFDIASSFAKANVLIEVVAGSVVRSASYFAQSFAAHLIENYGQLRVALPANAGSGPIKNAYVKVYARLHSGRDTFWRDGYTDFRGKFDYATVSGGDISSVARFAILIITPDHGCVVKEAAPPRT</sequence>
<reference evidence="2 3" key="1">
    <citation type="submission" date="2010-05" db="EMBL/GenBank/DDBJ databases">
        <title>The Genome Sequence of Thecamonas trahens ATCC 50062.</title>
        <authorList>
            <consortium name="The Broad Institute Genome Sequencing Platform"/>
            <person name="Russ C."/>
            <person name="Cuomo C."/>
            <person name="Shea T."/>
            <person name="Young S.K."/>
            <person name="Zeng Q."/>
            <person name="Koehrsen M."/>
            <person name="Haas B."/>
            <person name="Borodovsky M."/>
            <person name="Guigo R."/>
            <person name="Alvarado L."/>
            <person name="Berlin A."/>
            <person name="Bochicchio J."/>
            <person name="Borenstein D."/>
            <person name="Chapman S."/>
            <person name="Chen Z."/>
            <person name="Freedman E."/>
            <person name="Gellesch M."/>
            <person name="Goldberg J."/>
            <person name="Griggs A."/>
            <person name="Gujja S."/>
            <person name="Heilman E."/>
            <person name="Heiman D."/>
            <person name="Hepburn T."/>
            <person name="Howarth C."/>
            <person name="Jen D."/>
            <person name="Larson L."/>
            <person name="Mehta T."/>
            <person name="Park D."/>
            <person name="Pearson M."/>
            <person name="Roberts A."/>
            <person name="Saif S."/>
            <person name="Shenoy N."/>
            <person name="Sisk P."/>
            <person name="Stolte C."/>
            <person name="Sykes S."/>
            <person name="Thomson T."/>
            <person name="Walk T."/>
            <person name="White J."/>
            <person name="Yandava C."/>
            <person name="Burger G."/>
            <person name="Gray M.W."/>
            <person name="Holland P.W.H."/>
            <person name="King N."/>
            <person name="Lang F.B.F."/>
            <person name="Roger A.J."/>
            <person name="Ruiz-Trillo I."/>
            <person name="Lander E."/>
            <person name="Nusbaum C."/>
        </authorList>
    </citation>
    <scope>NUCLEOTIDE SEQUENCE [LARGE SCALE GENOMIC DNA]</scope>
    <source>
        <strain evidence="2 3">ATCC 50062</strain>
    </source>
</reference>
<evidence type="ECO:0000313" key="2">
    <source>
        <dbReference type="EMBL" id="KNC47625.1"/>
    </source>
</evidence>
<evidence type="ECO:0000256" key="1">
    <source>
        <dbReference type="SAM" id="MobiDB-lite"/>
    </source>
</evidence>
<dbReference type="eggNOG" id="ENOG502QT0W">
    <property type="taxonomic scope" value="Eukaryota"/>
</dbReference>
<protein>
    <submittedName>
        <fullName evidence="2">Uncharacterized protein</fullName>
    </submittedName>
</protein>
<dbReference type="Proteomes" id="UP000054408">
    <property type="component" value="Unassembled WGS sequence"/>
</dbReference>
<name>A0A0L0D616_THETB</name>
<proteinExistence type="predicted"/>